<name>A0AAW1RI95_9CHLO</name>
<dbReference type="AlphaFoldDB" id="A0AAW1RI95"/>
<dbReference type="SUPFAM" id="SSF53335">
    <property type="entry name" value="S-adenosyl-L-methionine-dependent methyltransferases"/>
    <property type="match status" value="1"/>
</dbReference>
<evidence type="ECO:0000259" key="1">
    <source>
        <dbReference type="Pfam" id="PF13649"/>
    </source>
</evidence>
<protein>
    <recommendedName>
        <fullName evidence="1">Methyltransferase domain-containing protein</fullName>
    </recommendedName>
</protein>
<sequence>MVAEKHKLLACSWTTVAQRYDQELVPRFKPYTQRLLSLFLQRPLPTGPVYVPACGPGHELVLLGEALPGRQLFGVDLAAGMVELADQKLAQAGLRLRSELAVGDACSVPGACRPAAGMFSCFSLQQMPQPAAVLAAWAAALAPGGVLAVAYWPPAAAPPDARWRALTDPATLAKAVAAAPASCAHAHVLVDEAPAFDMHFDSAAAFFGVDTCRTAASAAPQALGQQHMAELRRLRDQYTLM</sequence>
<dbReference type="EMBL" id="JALJOU010000036">
    <property type="protein sequence ID" value="KAK9833418.1"/>
    <property type="molecule type" value="Genomic_DNA"/>
</dbReference>
<reference evidence="2 3" key="1">
    <citation type="journal article" date="2024" name="Nat. Commun.">
        <title>Phylogenomics reveals the evolutionary origins of lichenization in chlorophyte algae.</title>
        <authorList>
            <person name="Puginier C."/>
            <person name="Libourel C."/>
            <person name="Otte J."/>
            <person name="Skaloud P."/>
            <person name="Haon M."/>
            <person name="Grisel S."/>
            <person name="Petersen M."/>
            <person name="Berrin J.G."/>
            <person name="Delaux P.M."/>
            <person name="Dal Grande F."/>
            <person name="Keller J."/>
        </authorList>
    </citation>
    <scope>NUCLEOTIDE SEQUENCE [LARGE SCALE GENOMIC DNA]</scope>
    <source>
        <strain evidence="2 3">SAG 245.80</strain>
    </source>
</reference>
<dbReference type="InterPro" id="IPR041698">
    <property type="entry name" value="Methyltransf_25"/>
</dbReference>
<dbReference type="Pfam" id="PF13649">
    <property type="entry name" value="Methyltransf_25"/>
    <property type="match status" value="1"/>
</dbReference>
<organism evidence="2 3">
    <name type="scientific">Elliptochloris bilobata</name>
    <dbReference type="NCBI Taxonomy" id="381761"/>
    <lineage>
        <taxon>Eukaryota</taxon>
        <taxon>Viridiplantae</taxon>
        <taxon>Chlorophyta</taxon>
        <taxon>core chlorophytes</taxon>
        <taxon>Trebouxiophyceae</taxon>
        <taxon>Trebouxiophyceae incertae sedis</taxon>
        <taxon>Elliptochloris clade</taxon>
        <taxon>Elliptochloris</taxon>
    </lineage>
</organism>
<proteinExistence type="predicted"/>
<comment type="caution">
    <text evidence="2">The sequence shown here is derived from an EMBL/GenBank/DDBJ whole genome shotgun (WGS) entry which is preliminary data.</text>
</comment>
<keyword evidence="3" id="KW-1185">Reference proteome</keyword>
<feature type="domain" description="Methyltransferase" evidence="1">
    <location>
        <begin position="53"/>
        <end position="145"/>
    </location>
</feature>
<evidence type="ECO:0000313" key="2">
    <source>
        <dbReference type="EMBL" id="KAK9833418.1"/>
    </source>
</evidence>
<dbReference type="Proteomes" id="UP001445335">
    <property type="component" value="Unassembled WGS sequence"/>
</dbReference>
<dbReference type="Gene3D" id="3.40.50.150">
    <property type="entry name" value="Vaccinia Virus protein VP39"/>
    <property type="match status" value="1"/>
</dbReference>
<accession>A0AAW1RI95</accession>
<dbReference type="InterPro" id="IPR029063">
    <property type="entry name" value="SAM-dependent_MTases_sf"/>
</dbReference>
<evidence type="ECO:0000313" key="3">
    <source>
        <dbReference type="Proteomes" id="UP001445335"/>
    </source>
</evidence>
<gene>
    <name evidence="2" type="ORF">WJX81_003378</name>
</gene>